<sequence>MKASRTVSCLLFIALFVFLTGFSPEDQKIKATWLWQTTMIASEPDHILSFTQEQGVNLLYLKIDITRKPAYYQPFIKKAHAAGVTVHALGGNPNWGLKENRSKILDLVDWVNAYNQQVSPDEKVKGIHLDIEPYLLPEWKQDQASVMRQWMDNVEAYLARASADPTLETGCDIPFWLDKNPIPGNPQLTITEWLIAKHDHVAVMAYRDKAEGSNSISALVPQELGWADELGKKVLIAVETKQSNEGDFITFYEEGATYMNEELAKLPGLLAQHPSFAGVAIHSYEYWKTLKKE</sequence>
<dbReference type="Proteomes" id="UP000282028">
    <property type="component" value="Unassembled WGS sequence"/>
</dbReference>
<dbReference type="RefSeq" id="WP_122910040.1">
    <property type="nucleotide sequence ID" value="NZ_CBCSBE010000009.1"/>
</dbReference>
<evidence type="ECO:0000313" key="2">
    <source>
        <dbReference type="Proteomes" id="UP000282028"/>
    </source>
</evidence>
<gene>
    <name evidence="1" type="ORF">EDM52_16345</name>
</gene>
<accession>A0A3M8C6C8</accession>
<dbReference type="AlphaFoldDB" id="A0A3M8C6C8"/>
<dbReference type="EMBL" id="RHHR01000029">
    <property type="protein sequence ID" value="RNB71244.1"/>
    <property type="molecule type" value="Genomic_DNA"/>
</dbReference>
<name>A0A3M8C6C8_9BACL</name>
<proteinExistence type="predicted"/>
<evidence type="ECO:0000313" key="1">
    <source>
        <dbReference type="EMBL" id="RNB71244.1"/>
    </source>
</evidence>
<organism evidence="1 2">
    <name type="scientific">Brevibacillus invocatus</name>
    <dbReference type="NCBI Taxonomy" id="173959"/>
    <lineage>
        <taxon>Bacteria</taxon>
        <taxon>Bacillati</taxon>
        <taxon>Bacillota</taxon>
        <taxon>Bacilli</taxon>
        <taxon>Bacillales</taxon>
        <taxon>Paenibacillaceae</taxon>
        <taxon>Brevibacillus</taxon>
    </lineage>
</organism>
<comment type="caution">
    <text evidence="1">The sequence shown here is derived from an EMBL/GenBank/DDBJ whole genome shotgun (WGS) entry which is preliminary data.</text>
</comment>
<dbReference type="OrthoDB" id="7054537at2"/>
<keyword evidence="2" id="KW-1185">Reference proteome</keyword>
<evidence type="ECO:0008006" key="3">
    <source>
        <dbReference type="Google" id="ProtNLM"/>
    </source>
</evidence>
<reference evidence="1 2" key="1">
    <citation type="submission" date="2018-10" db="EMBL/GenBank/DDBJ databases">
        <title>Phylogenomics of Brevibacillus.</title>
        <authorList>
            <person name="Dunlap C."/>
        </authorList>
    </citation>
    <scope>NUCLEOTIDE SEQUENCE [LARGE SCALE GENOMIC DNA]</scope>
    <source>
        <strain evidence="1 2">JCM 12215</strain>
    </source>
</reference>
<protein>
    <recommendedName>
        <fullName evidence="3">Amidase</fullName>
    </recommendedName>
</protein>